<proteinExistence type="predicted"/>
<accession>A0ABW7PNY6</accession>
<sequence length="270" mass="28381">MRIATPTVRAASALLAAGLVSLALGTAPVHALSGDGVRAVNPGQGTSAPLVAQTGPAISRSEVLARAQSWVSLGLVYSGSGYYNGYRRDCSGYASMAWKLGTPGLDTTRFIPAGVAQRIDKNELRAGDALLNDAADRDGHIVLFDRWADAAHTSYVGYEFSGTGVHHRTIPYPYFPDYIKGNGYTPVRNTSVVDDATVPVEPTPAPSTSAPSAATLYNPDTATAEAFGINADGIMVHAYNTKGGPGWTPWESLDNSFRFTGSPTAVYNPV</sequence>
<feature type="signal peptide" evidence="1">
    <location>
        <begin position="1"/>
        <end position="31"/>
    </location>
</feature>
<dbReference type="SUPFAM" id="SSF54001">
    <property type="entry name" value="Cysteine proteinases"/>
    <property type="match status" value="1"/>
</dbReference>
<name>A0ABW7PNY6_9ACTN</name>
<evidence type="ECO:0000256" key="1">
    <source>
        <dbReference type="SAM" id="SignalP"/>
    </source>
</evidence>
<evidence type="ECO:0000313" key="2">
    <source>
        <dbReference type="EMBL" id="MFH7600143.1"/>
    </source>
</evidence>
<protein>
    <recommendedName>
        <fullName evidence="4">NlpC/P60 domain-containing protein</fullName>
    </recommendedName>
</protein>
<dbReference type="InterPro" id="IPR038765">
    <property type="entry name" value="Papain-like_cys_pep_sf"/>
</dbReference>
<dbReference type="EMBL" id="JBBDHD010000186">
    <property type="protein sequence ID" value="MFH7600143.1"/>
    <property type="molecule type" value="Genomic_DNA"/>
</dbReference>
<reference evidence="2 3" key="1">
    <citation type="submission" date="2024-03" db="EMBL/GenBank/DDBJ databases">
        <title>Whole genome sequencing of Streptomyces racemochromogenes, to identify antimicrobial biosynthetic gene clusters.</title>
        <authorList>
            <person name="Suryawanshi P."/>
            <person name="Krishnaraj P.U."/>
            <person name="Arun Y.P."/>
            <person name="Suryawanshi M.P."/>
            <person name="Rakshit O."/>
        </authorList>
    </citation>
    <scope>NUCLEOTIDE SEQUENCE [LARGE SCALE GENOMIC DNA]</scope>
    <source>
        <strain evidence="2 3">AUDT626</strain>
    </source>
</reference>
<keyword evidence="3" id="KW-1185">Reference proteome</keyword>
<organism evidence="2 3">
    <name type="scientific">Streptomyces racemochromogenes</name>
    <dbReference type="NCBI Taxonomy" id="67353"/>
    <lineage>
        <taxon>Bacteria</taxon>
        <taxon>Bacillati</taxon>
        <taxon>Actinomycetota</taxon>
        <taxon>Actinomycetes</taxon>
        <taxon>Kitasatosporales</taxon>
        <taxon>Streptomycetaceae</taxon>
        <taxon>Streptomyces</taxon>
    </lineage>
</organism>
<comment type="caution">
    <text evidence="2">The sequence shown here is derived from an EMBL/GenBank/DDBJ whole genome shotgun (WGS) entry which is preliminary data.</text>
</comment>
<dbReference type="Gene3D" id="3.90.1720.10">
    <property type="entry name" value="endopeptidase domain like (from Nostoc punctiforme)"/>
    <property type="match status" value="1"/>
</dbReference>
<feature type="chain" id="PRO_5045301701" description="NlpC/P60 domain-containing protein" evidence="1">
    <location>
        <begin position="32"/>
        <end position="270"/>
    </location>
</feature>
<keyword evidence="1" id="KW-0732">Signal</keyword>
<evidence type="ECO:0008006" key="4">
    <source>
        <dbReference type="Google" id="ProtNLM"/>
    </source>
</evidence>
<gene>
    <name evidence="2" type="ORF">WDV06_34355</name>
</gene>
<dbReference type="Proteomes" id="UP001610631">
    <property type="component" value="Unassembled WGS sequence"/>
</dbReference>
<evidence type="ECO:0000313" key="3">
    <source>
        <dbReference type="Proteomes" id="UP001610631"/>
    </source>
</evidence>
<feature type="non-terminal residue" evidence="2">
    <location>
        <position position="270"/>
    </location>
</feature>